<proteinExistence type="inferred from homology"/>
<dbReference type="GO" id="GO:0008234">
    <property type="term" value="F:cysteine-type peptidase activity"/>
    <property type="evidence" value="ECO:0007669"/>
    <property type="project" value="UniProtKB-KW"/>
</dbReference>
<comment type="similarity">
    <text evidence="5">Belongs to the Prp family.</text>
</comment>
<evidence type="ECO:0000313" key="7">
    <source>
        <dbReference type="EMBL" id="EFQ04069.1"/>
    </source>
</evidence>
<dbReference type="SUPFAM" id="SSF118010">
    <property type="entry name" value="TM1457-like"/>
    <property type="match status" value="1"/>
</dbReference>
<evidence type="ECO:0000256" key="1">
    <source>
        <dbReference type="ARBA" id="ARBA00022517"/>
    </source>
</evidence>
<evidence type="ECO:0000313" key="8">
    <source>
        <dbReference type="Proteomes" id="UP000003195"/>
    </source>
</evidence>
<dbReference type="Gene3D" id="3.30.70.1490">
    <property type="entry name" value="Cysteine protease Prp"/>
    <property type="match status" value="1"/>
</dbReference>
<dbReference type="RefSeq" id="WP_006942395.1">
    <property type="nucleotide sequence ID" value="NZ_GL538208.1"/>
</dbReference>
<dbReference type="GO" id="GO:0042254">
    <property type="term" value="P:ribosome biogenesis"/>
    <property type="evidence" value="ECO:0007669"/>
    <property type="project" value="UniProtKB-KW"/>
</dbReference>
<organism evidence="7 8">
    <name type="scientific">Megasphaera micronuciformis F0359</name>
    <dbReference type="NCBI Taxonomy" id="706434"/>
    <lineage>
        <taxon>Bacteria</taxon>
        <taxon>Bacillati</taxon>
        <taxon>Bacillota</taxon>
        <taxon>Negativicutes</taxon>
        <taxon>Veillonellales</taxon>
        <taxon>Veillonellaceae</taxon>
        <taxon>Megasphaera</taxon>
    </lineage>
</organism>
<evidence type="ECO:0000256" key="3">
    <source>
        <dbReference type="ARBA" id="ARBA00022801"/>
    </source>
</evidence>
<dbReference type="EMBL" id="AECS01000037">
    <property type="protein sequence ID" value="EFQ04069.1"/>
    <property type="molecule type" value="Genomic_DNA"/>
</dbReference>
<gene>
    <name evidence="7" type="ORF">HMPREF9429_01254</name>
</gene>
<dbReference type="GO" id="GO:0006508">
    <property type="term" value="P:proteolysis"/>
    <property type="evidence" value="ECO:0007669"/>
    <property type="project" value="UniProtKB-KW"/>
</dbReference>
<reference evidence="7 8" key="1">
    <citation type="submission" date="2010-08" db="EMBL/GenBank/DDBJ databases">
        <authorList>
            <person name="Weinstock G."/>
            <person name="Sodergren E."/>
            <person name="Clifton S."/>
            <person name="Fulton L."/>
            <person name="Fulton B."/>
            <person name="Courtney L."/>
            <person name="Fronick C."/>
            <person name="Harrison M."/>
            <person name="Strong C."/>
            <person name="Farmer C."/>
            <person name="Delahaunty K."/>
            <person name="Markovic C."/>
            <person name="Hall O."/>
            <person name="Minx P."/>
            <person name="Tomlinson C."/>
            <person name="Mitreva M."/>
            <person name="Hou S."/>
            <person name="Chen J."/>
            <person name="Wollam A."/>
            <person name="Pepin K.H."/>
            <person name="Johnson M."/>
            <person name="Bhonagiri V."/>
            <person name="Zhang X."/>
            <person name="Suruliraj S."/>
            <person name="Warren W."/>
            <person name="Chinwalla A."/>
            <person name="Mardis E.R."/>
            <person name="Wilson R.K."/>
        </authorList>
    </citation>
    <scope>NUCLEOTIDE SEQUENCE [LARGE SCALE GENOMIC DNA]</scope>
    <source>
        <strain evidence="7 8">F0359</strain>
    </source>
</reference>
<dbReference type="HOGENOM" id="CLU_140910_2_1_9"/>
<evidence type="ECO:0000256" key="2">
    <source>
        <dbReference type="ARBA" id="ARBA00022670"/>
    </source>
</evidence>
<dbReference type="InterPro" id="IPR036764">
    <property type="entry name" value="Peptidase_Prp_sf"/>
</dbReference>
<dbReference type="PANTHER" id="PTHR39178:SF1">
    <property type="entry name" value="RIBOSOMAL-PROCESSING CYSTEINE PROTEASE PRP"/>
    <property type="match status" value="1"/>
</dbReference>
<dbReference type="AlphaFoldDB" id="E2ZC82"/>
<evidence type="ECO:0000256" key="5">
    <source>
        <dbReference type="ARBA" id="ARBA00044503"/>
    </source>
</evidence>
<comment type="caution">
    <text evidence="7">The sequence shown here is derived from an EMBL/GenBank/DDBJ whole genome shotgun (WGS) entry which is preliminary data.</text>
</comment>
<sequence length="102" mass="11218">MIRIKMEKDRQGRLCGFIVEGHADYAEEGSDIVCAAVSALTQTALLGIIRYAGEEKVVYEQSEGFLAAHTLSFVPEVPIVLETVVSGLNEIARQYPEYVVLT</sequence>
<dbReference type="STRING" id="706434.HMPREF9429_01254"/>
<dbReference type="eggNOG" id="COG2868">
    <property type="taxonomic scope" value="Bacteria"/>
</dbReference>
<dbReference type="PANTHER" id="PTHR39178">
    <property type="entry name" value="HYPOTHETICAL RIBOSOME-ASSOCIATED PROTEIN"/>
    <property type="match status" value="1"/>
</dbReference>
<dbReference type="CDD" id="cd16332">
    <property type="entry name" value="Prp-like"/>
    <property type="match status" value="1"/>
</dbReference>
<dbReference type="Pfam" id="PF04327">
    <property type="entry name" value="Peptidase_Prp"/>
    <property type="match status" value="1"/>
</dbReference>
<dbReference type="Proteomes" id="UP000003195">
    <property type="component" value="Unassembled WGS sequence"/>
</dbReference>
<name>E2ZC82_9FIRM</name>
<dbReference type="InterPro" id="IPR007422">
    <property type="entry name" value="Peptidase_Prp"/>
</dbReference>
<keyword evidence="2" id="KW-0645">Protease</keyword>
<dbReference type="OrthoDB" id="48998at2"/>
<evidence type="ECO:0000256" key="4">
    <source>
        <dbReference type="ARBA" id="ARBA00022807"/>
    </source>
</evidence>
<protein>
    <recommendedName>
        <fullName evidence="6">Ribosomal processing cysteine protease Prp</fullName>
    </recommendedName>
</protein>
<keyword evidence="8" id="KW-1185">Reference proteome</keyword>
<evidence type="ECO:0000256" key="6">
    <source>
        <dbReference type="ARBA" id="ARBA00044538"/>
    </source>
</evidence>
<keyword evidence="1" id="KW-0690">Ribosome biogenesis</keyword>
<keyword evidence="3" id="KW-0378">Hydrolase</keyword>
<accession>E2ZC82</accession>
<keyword evidence="4" id="KW-0788">Thiol protease</keyword>